<name>A0A4Q9H1Q9_9BURK</name>
<evidence type="ECO:0000313" key="2">
    <source>
        <dbReference type="EMBL" id="TBO28411.1"/>
    </source>
</evidence>
<dbReference type="EMBL" id="SIXI01000007">
    <property type="protein sequence ID" value="TBO28411.1"/>
    <property type="molecule type" value="Genomic_DNA"/>
</dbReference>
<organism evidence="2 3">
    <name type="scientific">Aquabacterium lacunae</name>
    <dbReference type="NCBI Taxonomy" id="2528630"/>
    <lineage>
        <taxon>Bacteria</taxon>
        <taxon>Pseudomonadati</taxon>
        <taxon>Pseudomonadota</taxon>
        <taxon>Betaproteobacteria</taxon>
        <taxon>Burkholderiales</taxon>
        <taxon>Aquabacterium</taxon>
    </lineage>
</organism>
<sequence>MEWGIGMFKQYSAQGGFFQRSLMGAALATAAALSACGGGGSGPSTAISGQVVKGPVEGAQVCAFQVVNNAKGPALGSCVSTNAQGSYSLTVPVGSGPVWLEATGGTYVDEATGNPTTLPADIPMLSLVNATGGTAAAMVTPLTTLAVNTARQVAGANAQVDETAVRQAVTQVLQQLSLPLGLDLLATAPVVGNNANEYGQALAAISEMVAQGTPLADVLSSGNAGQFSQAFATAQEAVSGGSGSGEGGDGGSSGPTPPAPVTPSTVSASGSVTVGSGSFSPEATGFEVTVESNMGYDVKYRFYHSSQRVVNNVTITDTQELVVTRSRYNTSPEYTYSFYDSTGTLPSAQCSSACDVVVSTPVGGTHPVTVTLGGTDATEPVRGTLVGDATNALWSFNELPATTTSSLMRNGVNAVVRTVDYSSTAFLTTASIELSNGALLSISQQGSQPATAIYNGDGMGLCISNCGITLSTSNGVTTVSLQGTVVGSSTFQGTVTLDSTRSTLSSPELGTLTAVHDTIKSVNNVRTVTYAADLTLINVDGITSVAVTSRNGVVTRVDVSARQGQSILSRSCGDGLSSLGVSPCSGVSLGADGRTVSFSNTALYASVVGGQPVVAATLNGSVVARGR</sequence>
<dbReference type="AlphaFoldDB" id="A0A4Q9H1Q9"/>
<keyword evidence="3" id="KW-1185">Reference proteome</keyword>
<evidence type="ECO:0000256" key="1">
    <source>
        <dbReference type="SAM" id="MobiDB-lite"/>
    </source>
</evidence>
<proteinExistence type="predicted"/>
<feature type="compositionally biased region" description="Low complexity" evidence="1">
    <location>
        <begin position="262"/>
        <end position="273"/>
    </location>
</feature>
<feature type="compositionally biased region" description="Gly residues" evidence="1">
    <location>
        <begin position="240"/>
        <end position="253"/>
    </location>
</feature>
<feature type="region of interest" description="Disordered" evidence="1">
    <location>
        <begin position="235"/>
        <end position="273"/>
    </location>
</feature>
<comment type="caution">
    <text evidence="2">The sequence shown here is derived from an EMBL/GenBank/DDBJ whole genome shotgun (WGS) entry which is preliminary data.</text>
</comment>
<dbReference type="Proteomes" id="UP000292120">
    <property type="component" value="Unassembled WGS sequence"/>
</dbReference>
<evidence type="ECO:0000313" key="3">
    <source>
        <dbReference type="Proteomes" id="UP000292120"/>
    </source>
</evidence>
<protein>
    <submittedName>
        <fullName evidence="2">Uncharacterized protein</fullName>
    </submittedName>
</protein>
<gene>
    <name evidence="2" type="ORF">EYS42_15525</name>
</gene>
<reference evidence="2 3" key="1">
    <citation type="submission" date="2019-02" db="EMBL/GenBank/DDBJ databases">
        <title>Aquabacterium sp. strain KMB7.</title>
        <authorList>
            <person name="Chen W.-M."/>
        </authorList>
    </citation>
    <scope>NUCLEOTIDE SEQUENCE [LARGE SCALE GENOMIC DNA]</scope>
    <source>
        <strain evidence="2 3">KMB7</strain>
    </source>
</reference>
<accession>A0A4Q9H1Q9</accession>